<keyword evidence="6" id="KW-0004">4Fe-4S</keyword>
<keyword evidence="20" id="KW-1133">Transmembrane helix</keyword>
<evidence type="ECO:0000256" key="3">
    <source>
        <dbReference type="ARBA" id="ARBA00004496"/>
    </source>
</evidence>
<evidence type="ECO:0000313" key="22">
    <source>
        <dbReference type="EMBL" id="MBE1876250.1"/>
    </source>
</evidence>
<name>A0ABR9MYR5_9MICO</name>
<dbReference type="Pfam" id="PF02518">
    <property type="entry name" value="HATPase_c"/>
    <property type="match status" value="1"/>
</dbReference>
<dbReference type="Proteomes" id="UP000625527">
    <property type="component" value="Unassembled WGS sequence"/>
</dbReference>
<evidence type="ECO:0000256" key="19">
    <source>
        <dbReference type="SAM" id="MobiDB-lite"/>
    </source>
</evidence>
<evidence type="ECO:0000256" key="11">
    <source>
        <dbReference type="ARBA" id="ARBA00022741"/>
    </source>
</evidence>
<dbReference type="InterPro" id="IPR003594">
    <property type="entry name" value="HATPase_dom"/>
</dbReference>
<keyword evidence="23" id="KW-1185">Reference proteome</keyword>
<comment type="caution">
    <text evidence="22">The sequence shown here is derived from an EMBL/GenBank/DDBJ whole genome shotgun (WGS) entry which is preliminary data.</text>
</comment>
<evidence type="ECO:0000259" key="21">
    <source>
        <dbReference type="PROSITE" id="PS50109"/>
    </source>
</evidence>
<evidence type="ECO:0000256" key="8">
    <source>
        <dbReference type="ARBA" id="ARBA00022553"/>
    </source>
</evidence>
<proteinExistence type="predicted"/>
<accession>A0ABR9MYR5</accession>
<dbReference type="EC" id="2.7.13.3" evidence="4"/>
<evidence type="ECO:0000256" key="6">
    <source>
        <dbReference type="ARBA" id="ARBA00022485"/>
    </source>
</evidence>
<evidence type="ECO:0000256" key="4">
    <source>
        <dbReference type="ARBA" id="ARBA00012438"/>
    </source>
</evidence>
<keyword evidence="16" id="KW-0411">Iron-sulfur</keyword>
<dbReference type="RefSeq" id="WP_192862819.1">
    <property type="nucleotide sequence ID" value="NZ_JADAQT010000083.1"/>
</dbReference>
<dbReference type="EMBL" id="JADAQT010000083">
    <property type="protein sequence ID" value="MBE1876250.1"/>
    <property type="molecule type" value="Genomic_DNA"/>
</dbReference>
<evidence type="ECO:0000256" key="1">
    <source>
        <dbReference type="ARBA" id="ARBA00000085"/>
    </source>
</evidence>
<dbReference type="InterPro" id="IPR011712">
    <property type="entry name" value="Sig_transdc_His_kin_sub3_dim/P"/>
</dbReference>
<feature type="region of interest" description="Disordered" evidence="19">
    <location>
        <begin position="1"/>
        <end position="22"/>
    </location>
</feature>
<feature type="transmembrane region" description="Helical" evidence="20">
    <location>
        <begin position="94"/>
        <end position="123"/>
    </location>
</feature>
<keyword evidence="7" id="KW-0963">Cytoplasm</keyword>
<dbReference type="PIRSF" id="PIRSF037434">
    <property type="entry name" value="STHK_ChrS"/>
    <property type="match status" value="1"/>
</dbReference>
<feature type="transmembrane region" description="Helical" evidence="20">
    <location>
        <begin position="163"/>
        <end position="185"/>
    </location>
</feature>
<keyword evidence="9" id="KW-0808">Transferase</keyword>
<gene>
    <name evidence="22" type="ORF">IHE71_11080</name>
</gene>
<dbReference type="InterPro" id="IPR050482">
    <property type="entry name" value="Sensor_HK_TwoCompSys"/>
</dbReference>
<feature type="transmembrane region" description="Helical" evidence="20">
    <location>
        <begin position="64"/>
        <end position="82"/>
    </location>
</feature>
<keyword evidence="11" id="KW-0547">Nucleotide-binding</keyword>
<feature type="transmembrane region" description="Helical" evidence="20">
    <location>
        <begin position="135"/>
        <end position="157"/>
    </location>
</feature>
<dbReference type="Gene3D" id="3.30.565.10">
    <property type="entry name" value="Histidine kinase-like ATPase, C-terminal domain"/>
    <property type="match status" value="1"/>
</dbReference>
<dbReference type="PRINTS" id="PR00344">
    <property type="entry name" value="BCTRLSENSOR"/>
</dbReference>
<dbReference type="InterPro" id="IPR036890">
    <property type="entry name" value="HATPase_C_sf"/>
</dbReference>
<reference evidence="22 23" key="1">
    <citation type="submission" date="2020-10" db="EMBL/GenBank/DDBJ databases">
        <title>Myceligenerans pegani sp. nov., an endophytic actinomycete isolated from Peganum harmala L. in Xinjiang, China.</title>
        <authorList>
            <person name="Xin L."/>
        </authorList>
    </citation>
    <scope>NUCLEOTIDE SEQUENCE [LARGE SCALE GENOMIC DNA]</scope>
    <source>
        <strain evidence="22 23">TRM65318</strain>
    </source>
</reference>
<dbReference type="Pfam" id="PF07730">
    <property type="entry name" value="HisKA_3"/>
    <property type="match status" value="1"/>
</dbReference>
<dbReference type="InterPro" id="IPR005467">
    <property type="entry name" value="His_kinase_dom"/>
</dbReference>
<dbReference type="SUPFAM" id="SSF55874">
    <property type="entry name" value="ATPase domain of HSP90 chaperone/DNA topoisomerase II/histidine kinase"/>
    <property type="match status" value="1"/>
</dbReference>
<evidence type="ECO:0000256" key="5">
    <source>
        <dbReference type="ARBA" id="ARBA00017322"/>
    </source>
</evidence>
<keyword evidence="20" id="KW-0472">Membrane</keyword>
<dbReference type="PANTHER" id="PTHR24421">
    <property type="entry name" value="NITRATE/NITRITE SENSOR PROTEIN NARX-RELATED"/>
    <property type="match status" value="1"/>
</dbReference>
<comment type="function">
    <text evidence="17">Member of the two-component regulatory system NreB/NreC involved in the control of dissimilatory nitrate/nitrite reduction in response to oxygen. NreB functions as a direct oxygen sensor histidine kinase which is autophosphorylated, in the absence of oxygen, probably at the conserved histidine residue, and transfers its phosphate group probably to a conserved aspartate residue of NreC. NreB/NreC activates the expression of the nitrate (narGHJI) and nitrite (nir) reductase operons, as well as the putative nitrate transporter gene narT.</text>
</comment>
<comment type="subcellular location">
    <subcellularLocation>
        <location evidence="3">Cytoplasm</location>
    </subcellularLocation>
</comment>
<evidence type="ECO:0000256" key="20">
    <source>
        <dbReference type="SAM" id="Phobius"/>
    </source>
</evidence>
<organism evidence="22 23">
    <name type="scientific">Myceligenerans pegani</name>
    <dbReference type="NCBI Taxonomy" id="2776917"/>
    <lineage>
        <taxon>Bacteria</taxon>
        <taxon>Bacillati</taxon>
        <taxon>Actinomycetota</taxon>
        <taxon>Actinomycetes</taxon>
        <taxon>Micrococcales</taxon>
        <taxon>Promicromonosporaceae</taxon>
        <taxon>Myceligenerans</taxon>
    </lineage>
</organism>
<keyword evidence="8" id="KW-0597">Phosphoprotein</keyword>
<dbReference type="GO" id="GO:0016301">
    <property type="term" value="F:kinase activity"/>
    <property type="evidence" value="ECO:0007669"/>
    <property type="project" value="UniProtKB-KW"/>
</dbReference>
<dbReference type="PANTHER" id="PTHR24421:SF10">
    <property type="entry name" value="NITRATE_NITRITE SENSOR PROTEIN NARQ"/>
    <property type="match status" value="1"/>
</dbReference>
<feature type="transmembrane region" description="Helical" evidence="20">
    <location>
        <begin position="35"/>
        <end position="52"/>
    </location>
</feature>
<evidence type="ECO:0000256" key="17">
    <source>
        <dbReference type="ARBA" id="ARBA00024827"/>
    </source>
</evidence>
<feature type="domain" description="Histidine kinase" evidence="21">
    <location>
        <begin position="330"/>
        <end position="420"/>
    </location>
</feature>
<keyword evidence="12 22" id="KW-0418">Kinase</keyword>
<dbReference type="PROSITE" id="PS50109">
    <property type="entry name" value="HIS_KIN"/>
    <property type="match status" value="1"/>
</dbReference>
<evidence type="ECO:0000256" key="7">
    <source>
        <dbReference type="ARBA" id="ARBA00022490"/>
    </source>
</evidence>
<keyword evidence="10" id="KW-0479">Metal-binding</keyword>
<evidence type="ECO:0000256" key="15">
    <source>
        <dbReference type="ARBA" id="ARBA00023012"/>
    </source>
</evidence>
<evidence type="ECO:0000256" key="14">
    <source>
        <dbReference type="ARBA" id="ARBA00023004"/>
    </source>
</evidence>
<evidence type="ECO:0000256" key="16">
    <source>
        <dbReference type="ARBA" id="ARBA00023014"/>
    </source>
</evidence>
<dbReference type="SMART" id="SM00387">
    <property type="entry name" value="HATPase_c"/>
    <property type="match status" value="1"/>
</dbReference>
<evidence type="ECO:0000256" key="10">
    <source>
        <dbReference type="ARBA" id="ARBA00022723"/>
    </source>
</evidence>
<dbReference type="Gene3D" id="1.20.5.1930">
    <property type="match status" value="1"/>
</dbReference>
<protein>
    <recommendedName>
        <fullName evidence="5">Oxygen sensor histidine kinase NreB</fullName>
        <ecNumber evidence="4">2.7.13.3</ecNumber>
    </recommendedName>
    <alternativeName>
        <fullName evidence="18">Nitrogen regulation protein B</fullName>
    </alternativeName>
</protein>
<dbReference type="InterPro" id="IPR004358">
    <property type="entry name" value="Sig_transdc_His_kin-like_C"/>
</dbReference>
<dbReference type="CDD" id="cd16917">
    <property type="entry name" value="HATPase_UhpB-NarQ-NarX-like"/>
    <property type="match status" value="1"/>
</dbReference>
<evidence type="ECO:0000256" key="12">
    <source>
        <dbReference type="ARBA" id="ARBA00022777"/>
    </source>
</evidence>
<sequence length="428" mass="44546">MTGEATADGDEERAGVRSDAAPPAPDGPYAAWDRIVVWWDVVFVAILILTAIQIAVEGARGADLLLSYVAIAAIGIAYAVWGGRAARSRNQSAAAAYVVVLVIGTGTATASSGSAPLLLFVAFSHAWMLLERRRWAVVVSAALALAASLGILIRVGFAPEAVIVVPAQMGVVLLFAVGLGIWVAWTMRQGEEHARLVDELRAAQDALARSHHAAGVEAERARIAREIHDTLAQGFTSVVMQAQAASAVLDADDGAEAARDRLGLIEETARDNLAEARALVAAFAPAPLKEQSLAEALGRLVARFGDETGLQAWFVADGVLGLPPSAEVVLLRVAQEGLANVRRHAAASAVEVRLTRVDDTVLLEVSDDGRGLPEGFGFVAGEGFGLSGMRERVTTAGGSLSIGPGETGGTVLAVRLPLHDGESQGERG</sequence>
<keyword evidence="13" id="KW-0067">ATP-binding</keyword>
<keyword evidence="14" id="KW-0408">Iron</keyword>
<comment type="cofactor">
    <cofactor evidence="2">
        <name>[4Fe-4S] cluster</name>
        <dbReference type="ChEBI" id="CHEBI:49883"/>
    </cofactor>
</comment>
<comment type="catalytic activity">
    <reaction evidence="1">
        <text>ATP + protein L-histidine = ADP + protein N-phospho-L-histidine.</text>
        <dbReference type="EC" id="2.7.13.3"/>
    </reaction>
</comment>
<evidence type="ECO:0000256" key="13">
    <source>
        <dbReference type="ARBA" id="ARBA00022840"/>
    </source>
</evidence>
<keyword evidence="20" id="KW-0812">Transmembrane</keyword>
<keyword evidence="15" id="KW-0902">Two-component regulatory system</keyword>
<evidence type="ECO:0000256" key="2">
    <source>
        <dbReference type="ARBA" id="ARBA00001966"/>
    </source>
</evidence>
<evidence type="ECO:0000313" key="23">
    <source>
        <dbReference type="Proteomes" id="UP000625527"/>
    </source>
</evidence>
<dbReference type="InterPro" id="IPR017205">
    <property type="entry name" value="Sig_transdc_His_kinase_ChrS"/>
</dbReference>
<evidence type="ECO:0000256" key="9">
    <source>
        <dbReference type="ARBA" id="ARBA00022679"/>
    </source>
</evidence>
<evidence type="ECO:0000256" key="18">
    <source>
        <dbReference type="ARBA" id="ARBA00030800"/>
    </source>
</evidence>